<feature type="region of interest" description="Disordered" evidence="3">
    <location>
        <begin position="1095"/>
        <end position="1163"/>
    </location>
</feature>
<dbReference type="PROSITE" id="PS50097">
    <property type="entry name" value="BTB"/>
    <property type="match status" value="1"/>
</dbReference>
<feature type="compositionally biased region" description="Polar residues" evidence="3">
    <location>
        <begin position="1278"/>
        <end position="1289"/>
    </location>
</feature>
<dbReference type="PANTHER" id="PTHR22872:SF2">
    <property type="entry name" value="INHIBITOR OF BRUTON TYROSINE KINASE"/>
    <property type="match status" value="1"/>
</dbReference>
<proteinExistence type="predicted"/>
<feature type="repeat" description="RCC1" evidence="2">
    <location>
        <begin position="354"/>
        <end position="405"/>
    </location>
</feature>
<dbReference type="Gene3D" id="1.25.40.20">
    <property type="entry name" value="Ankyrin repeat-containing domain"/>
    <property type="match status" value="1"/>
</dbReference>
<dbReference type="SMART" id="SM00248">
    <property type="entry name" value="ANK"/>
    <property type="match status" value="2"/>
</dbReference>
<feature type="repeat" description="RCC1" evidence="2">
    <location>
        <begin position="170"/>
        <end position="238"/>
    </location>
</feature>
<dbReference type="EMBL" id="NHYD01001921">
    <property type="protein sequence ID" value="PPQ89197.1"/>
    <property type="molecule type" value="Genomic_DNA"/>
</dbReference>
<dbReference type="InterPro" id="IPR000408">
    <property type="entry name" value="Reg_chr_condens"/>
</dbReference>
<feature type="region of interest" description="Disordered" evidence="3">
    <location>
        <begin position="1176"/>
        <end position="1347"/>
    </location>
</feature>
<organism evidence="5 6">
    <name type="scientific">Psilocybe cyanescens</name>
    <dbReference type="NCBI Taxonomy" id="93625"/>
    <lineage>
        <taxon>Eukaryota</taxon>
        <taxon>Fungi</taxon>
        <taxon>Dikarya</taxon>
        <taxon>Basidiomycota</taxon>
        <taxon>Agaricomycotina</taxon>
        <taxon>Agaricomycetes</taxon>
        <taxon>Agaricomycetidae</taxon>
        <taxon>Agaricales</taxon>
        <taxon>Agaricineae</taxon>
        <taxon>Strophariaceae</taxon>
        <taxon>Psilocybe</taxon>
    </lineage>
</organism>
<dbReference type="Proteomes" id="UP000283269">
    <property type="component" value="Unassembled WGS sequence"/>
</dbReference>
<dbReference type="PRINTS" id="PR00633">
    <property type="entry name" value="RCCNDNSATION"/>
</dbReference>
<dbReference type="FunCoup" id="A0A409XEY4">
    <property type="interactions" value="96"/>
</dbReference>
<keyword evidence="6" id="KW-1185">Reference proteome</keyword>
<dbReference type="InterPro" id="IPR009091">
    <property type="entry name" value="RCC1/BLIP-II"/>
</dbReference>
<dbReference type="InterPro" id="IPR011333">
    <property type="entry name" value="SKP1/BTB/POZ_sf"/>
</dbReference>
<evidence type="ECO:0000313" key="6">
    <source>
        <dbReference type="Proteomes" id="UP000283269"/>
    </source>
</evidence>
<feature type="compositionally biased region" description="Polar residues" evidence="3">
    <location>
        <begin position="1451"/>
        <end position="1461"/>
    </location>
</feature>
<dbReference type="SUPFAM" id="SSF50985">
    <property type="entry name" value="RCC1/BLIP-II"/>
    <property type="match status" value="1"/>
</dbReference>
<evidence type="ECO:0000256" key="2">
    <source>
        <dbReference type="PROSITE-ProRule" id="PRU00235"/>
    </source>
</evidence>
<reference evidence="5 6" key="1">
    <citation type="journal article" date="2018" name="Evol. Lett.">
        <title>Horizontal gene cluster transfer increased hallucinogenic mushroom diversity.</title>
        <authorList>
            <person name="Reynolds H.T."/>
            <person name="Vijayakumar V."/>
            <person name="Gluck-Thaler E."/>
            <person name="Korotkin H.B."/>
            <person name="Matheny P.B."/>
            <person name="Slot J.C."/>
        </authorList>
    </citation>
    <scope>NUCLEOTIDE SEQUENCE [LARGE SCALE GENOMIC DNA]</scope>
    <source>
        <strain evidence="5 6">2631</strain>
    </source>
</reference>
<evidence type="ECO:0000256" key="3">
    <source>
        <dbReference type="SAM" id="MobiDB-lite"/>
    </source>
</evidence>
<dbReference type="Pfam" id="PF13540">
    <property type="entry name" value="RCC1_2"/>
    <property type="match status" value="1"/>
</dbReference>
<feature type="compositionally biased region" description="Low complexity" evidence="3">
    <location>
        <begin position="1246"/>
        <end position="1264"/>
    </location>
</feature>
<dbReference type="PROSITE" id="PS50012">
    <property type="entry name" value="RCC1_3"/>
    <property type="match status" value="4"/>
</dbReference>
<dbReference type="SUPFAM" id="SSF54695">
    <property type="entry name" value="POZ domain"/>
    <property type="match status" value="2"/>
</dbReference>
<evidence type="ECO:0000313" key="5">
    <source>
        <dbReference type="EMBL" id="PPQ89197.1"/>
    </source>
</evidence>
<dbReference type="InParanoid" id="A0A409XEY4"/>
<evidence type="ECO:0000256" key="1">
    <source>
        <dbReference type="ARBA" id="ARBA00022737"/>
    </source>
</evidence>
<feature type="compositionally biased region" description="Basic residues" evidence="3">
    <location>
        <begin position="1471"/>
        <end position="1483"/>
    </location>
</feature>
<feature type="compositionally biased region" description="Low complexity" evidence="3">
    <location>
        <begin position="27"/>
        <end position="36"/>
    </location>
</feature>
<feature type="domain" description="BTB" evidence="4">
    <location>
        <begin position="855"/>
        <end position="923"/>
    </location>
</feature>
<dbReference type="OrthoDB" id="1893551at2759"/>
<dbReference type="Pfam" id="PF12796">
    <property type="entry name" value="Ank_2"/>
    <property type="match status" value="1"/>
</dbReference>
<feature type="compositionally biased region" description="Polar residues" evidence="3">
    <location>
        <begin position="1411"/>
        <end position="1424"/>
    </location>
</feature>
<dbReference type="CDD" id="cd18186">
    <property type="entry name" value="BTB_POZ_ZBTB_KLHL-like"/>
    <property type="match status" value="2"/>
</dbReference>
<comment type="caution">
    <text evidence="5">The sequence shown here is derived from an EMBL/GenBank/DDBJ whole genome shotgun (WGS) entry which is preliminary data.</text>
</comment>
<dbReference type="STRING" id="93625.A0A409XEY4"/>
<feature type="repeat" description="RCC1" evidence="2">
    <location>
        <begin position="291"/>
        <end position="354"/>
    </location>
</feature>
<sequence length="1483" mass="161317">MTLLHDYFNTRNLQAFQRLLDGSNERGSSAVASSSSGGPGSSYTGGGGGGKSWNRSGGVMHNVPANNVDVNAKDWLGRTVLHLVCASLESIEYARALLKHANVDVNLPDTESMWTPLHRALYSANLPVALLLLQRSDIDTTSKDLEGYTAIDLYNSTVNGTKPDPDGASAELYTWGTNKNAALGLSDADDRVHPDHVVIKPKEESPTLSTMTLTSRFHPIPVRQVHMSKLHTVVVTGESEGNLRLCGFGSGGRLGSSQHMQYSLKPLPSFNLQVQSIAVGQDHTLALTATGDVYSWGLNRFSQLGYVVELSSTATARHEEPIQSVPKRVVGPLRREVVCGVAASKNASACWTKDTVFTWGTNTGQLGYDKNAQPVQILPRPVTKFSNTVIDLAMSDTVLVGLLDTHHVECIWNDRHFRISFPMHAFPTGIEPYRPPQSIRDSWISKVTCCDDTFAALSSNGEVFTFSSPNSNADVTSGDGRSFKPQRVWALRKKFSAVKDVALGSDGSIIICTESGHVFVRTRNVKSASGKAFKFERVPFLQRVTRVCANSSGAFGALKVDYKPKPIEVLGNMISQDLRTVQPYLEFYRGGDNDKHLESGTGTDGRMAGRRMRSRSRSVGGLSLSASLMLDADEPEDASIEIDIFRVLELCDVLACERQMRKAGAGSVGYDGTRLPHGADAVVHVQACAFPVHSAMLAARSAVLQGLLERGGVGGIRGDQDSNLSIKLLPAARGPGLGVAKLARLAIKGCQPLTVLIFLQYIYSDELLAVWDRRISTAAESQLNTINANPTSVKTELQALANLLDLPALSHALEPPVKREPARTMAQDMTKLFNAVQPTVSASAQSEVSSSPLRPDVVLLLADREVYCHSVVLRARSPLFASFFDLEDWTAKRWDADGMVRVNMKHMKWHVVRFVMRFMCCGEDAEMFYVLDFVNSVEGLVQFMFEVLAAANELLLDRLVLLCSSVILAHTNIGNACYILADASHYHVQALVEKLQEYISVNMETFLENRILDEIPYALVKQLAQFVTQRQIEKLPFARSDVFAKAMLEKHAEWLAREDIPDVIVKTSLALGKPLRRDFSSAKISPPVPAKISLLPKSSKTTPLSKDAPEFSSRHILRRPPSGDDIFAMDDADASATLAPPQETPSKFDLPMPIKSPPVWKAQGVPRIDMKTVMAEAASQNQSSPSRHPSVQGLSNSPRPAATRSPQTALVSNDPLGSATPSKQPSGSGAPMNWRTNVDQRNVRGPSAAPSTPPSASVFASSSPKDTVNVRPVAGPSSKVQSTPTTPGRNQPPGLGPVIMPTRQTPSKSGSSQSHYTRNAGGGKAWSQSQPFGQPAPSPTAPTKGVSFVAIQHSQQVQVALVKDKRSLREIQEEERALQEEVDFMKWWTAEEQRVQQEAEQEAIVLAQLQSNFNNSANNPTTSNRKPRKPKPKGPPPKPKADATTPGKTDAGQSSTPQNAESRPAHTPTKQPRKPRQKSHADP</sequence>
<feature type="region of interest" description="Disordered" evidence="3">
    <location>
        <begin position="27"/>
        <end position="58"/>
    </location>
</feature>
<accession>A0A409XEY4</accession>
<dbReference type="SMART" id="SM00225">
    <property type="entry name" value="BTB"/>
    <property type="match status" value="2"/>
</dbReference>
<name>A0A409XEY4_PSICY</name>
<dbReference type="Pfam" id="PF00651">
    <property type="entry name" value="BTB"/>
    <property type="match status" value="1"/>
</dbReference>
<keyword evidence="1" id="KW-0677">Repeat</keyword>
<feature type="compositionally biased region" description="Polar residues" evidence="3">
    <location>
        <begin position="1302"/>
        <end position="1317"/>
    </location>
</feature>
<feature type="repeat" description="RCC1" evidence="2">
    <location>
        <begin position="241"/>
        <end position="290"/>
    </location>
</feature>
<dbReference type="SUPFAM" id="SSF48403">
    <property type="entry name" value="Ankyrin repeat"/>
    <property type="match status" value="1"/>
</dbReference>
<gene>
    <name evidence="5" type="ORF">CVT25_001266</name>
</gene>
<feature type="region of interest" description="Disordered" evidence="3">
    <location>
        <begin position="1406"/>
        <end position="1483"/>
    </location>
</feature>
<dbReference type="InterPro" id="IPR000210">
    <property type="entry name" value="BTB/POZ_dom"/>
</dbReference>
<dbReference type="InterPro" id="IPR036770">
    <property type="entry name" value="Ankyrin_rpt-contain_sf"/>
</dbReference>
<feature type="compositionally biased region" description="Gly residues" evidence="3">
    <location>
        <begin position="37"/>
        <end position="51"/>
    </location>
</feature>
<dbReference type="InterPro" id="IPR002110">
    <property type="entry name" value="Ankyrin_rpt"/>
</dbReference>
<dbReference type="Gene3D" id="3.30.710.10">
    <property type="entry name" value="Potassium Channel Kv1.1, Chain A"/>
    <property type="match status" value="2"/>
</dbReference>
<dbReference type="InterPro" id="IPR051625">
    <property type="entry name" value="Signaling_Regulatory_Domain"/>
</dbReference>
<dbReference type="Gene3D" id="2.130.10.30">
    <property type="entry name" value="Regulator of chromosome condensation 1/beta-lactamase-inhibitor protein II"/>
    <property type="match status" value="1"/>
</dbReference>
<feature type="compositionally biased region" description="Polar residues" evidence="3">
    <location>
        <begin position="1178"/>
        <end position="1211"/>
    </location>
</feature>
<dbReference type="PANTHER" id="PTHR22872">
    <property type="entry name" value="BTK-BINDING PROTEIN-RELATED"/>
    <property type="match status" value="1"/>
</dbReference>
<protein>
    <recommendedName>
        <fullName evidence="4">BTB domain-containing protein</fullName>
    </recommendedName>
</protein>
<evidence type="ECO:0000259" key="4">
    <source>
        <dbReference type="PROSITE" id="PS50097"/>
    </source>
</evidence>